<organism evidence="2 3">
    <name type="scientific">Enterocloster citroniae</name>
    <dbReference type="NCBI Taxonomy" id="358743"/>
    <lineage>
        <taxon>Bacteria</taxon>
        <taxon>Bacillati</taxon>
        <taxon>Bacillota</taxon>
        <taxon>Clostridia</taxon>
        <taxon>Lachnospirales</taxon>
        <taxon>Lachnospiraceae</taxon>
        <taxon>Enterocloster</taxon>
    </lineage>
</organism>
<proteinExistence type="predicted"/>
<dbReference type="EMBL" id="JBEPLZ010000026">
    <property type="protein sequence ID" value="MET3573147.1"/>
    <property type="molecule type" value="Genomic_DNA"/>
</dbReference>
<dbReference type="InterPro" id="IPR007069">
    <property type="entry name" value="Transposase_32"/>
</dbReference>
<dbReference type="PANTHER" id="PTHR37023">
    <property type="entry name" value="TRANSPOSASE"/>
    <property type="match status" value="1"/>
</dbReference>
<gene>
    <name evidence="2" type="ORF">ABID13_004807</name>
</gene>
<evidence type="ECO:0000259" key="1">
    <source>
        <dbReference type="Pfam" id="PF04986"/>
    </source>
</evidence>
<name>A0ABV2G4C3_9FIRM</name>
<evidence type="ECO:0000313" key="2">
    <source>
        <dbReference type="EMBL" id="MET3573147.1"/>
    </source>
</evidence>
<dbReference type="PANTHER" id="PTHR37023:SF1">
    <property type="entry name" value="ISSOD25 TRANSPOSASE TNPA_ISSOD25"/>
    <property type="match status" value="1"/>
</dbReference>
<comment type="caution">
    <text evidence="2">The sequence shown here is derived from an EMBL/GenBank/DDBJ whole genome shotgun (WGS) entry which is preliminary data.</text>
</comment>
<sequence length="246" mass="29009">MNKSELFTPGFICVLHTFGRDLKWNPHIHALISEGGAGNITPWRPNPHFDYDFLRLAFRKVLLDQLSLKLGPPFKKLKNQIYKDHPEGFYVRAKPNLCSPDITIKYISRYLGRPVIATSRMDAYDGDSVTFHYQRHEDHKTITECIPAIDFIKRLIPHIPDKHFKMVRYYGIYAKHHKQEKNLRKCLSKQKQHYLSKLLDWRNLILLTFGYDPLRCPECGTSMLVLEVYHKKTALFERYRKVMGYG</sequence>
<reference evidence="2 3" key="1">
    <citation type="submission" date="2024-06" db="EMBL/GenBank/DDBJ databases">
        <title>Genomic Encyclopedia of Type Strains, Phase IV (KMG-IV): sequencing the most valuable type-strain genomes for metagenomic binning, comparative biology and taxonomic classification.</title>
        <authorList>
            <person name="Goeker M."/>
        </authorList>
    </citation>
    <scope>NUCLEOTIDE SEQUENCE [LARGE SCALE GENOMIC DNA]</scope>
    <source>
        <strain evidence="2 3">DSM 19261</strain>
    </source>
</reference>
<accession>A0ABV2G4C3</accession>
<evidence type="ECO:0000313" key="3">
    <source>
        <dbReference type="Proteomes" id="UP001549200"/>
    </source>
</evidence>
<keyword evidence="3" id="KW-1185">Reference proteome</keyword>
<dbReference type="Proteomes" id="UP001549200">
    <property type="component" value="Unassembled WGS sequence"/>
</dbReference>
<feature type="domain" description="Transposase IS801/IS1294" evidence="1">
    <location>
        <begin position="10"/>
        <end position="178"/>
    </location>
</feature>
<dbReference type="Pfam" id="PF04986">
    <property type="entry name" value="Y2_Tnp"/>
    <property type="match status" value="1"/>
</dbReference>
<protein>
    <recommendedName>
        <fullName evidence="1">Transposase IS801/IS1294 domain-containing protein</fullName>
    </recommendedName>
</protein>